<comment type="similarity">
    <text evidence="7">Belongs to the binding-protein-dependent transport system permease family.</text>
</comment>
<dbReference type="SUPFAM" id="SSF161098">
    <property type="entry name" value="MetI-like"/>
    <property type="match status" value="1"/>
</dbReference>
<evidence type="ECO:0000256" key="7">
    <source>
        <dbReference type="RuleBase" id="RU363032"/>
    </source>
</evidence>
<dbReference type="Proteomes" id="UP000184245">
    <property type="component" value="Unassembled WGS sequence"/>
</dbReference>
<sequence length="269" mass="29347">MDKKTKKNKFADGSTKYALLSVLGIAGFFVIWQLLVVSGIINSKYLAAPTDIIKLFFVKIAETAPDGNTLQVNVFSSLRVSLLGLFTALILGIPLGWLMGWYRWVDRFVTPLFEIIRPIPPISWIPLTILWLGIGLKAQAFIIFFSAFIPCVINSYTGIKQTSPVLINVAKTFGATNFTIFIKVGIPSSLPITFAGIRVALGNSWSTLVAAEMLASSAGLGYMILMGRAFARPDIIVLGMLVIGVIGAIMTALLEFAEKKIVKWGGRTR</sequence>
<feature type="transmembrane region" description="Helical" evidence="7">
    <location>
        <begin position="140"/>
        <end position="159"/>
    </location>
</feature>
<feature type="transmembrane region" description="Helical" evidence="7">
    <location>
        <begin position="115"/>
        <end position="134"/>
    </location>
</feature>
<evidence type="ECO:0000256" key="2">
    <source>
        <dbReference type="ARBA" id="ARBA00022448"/>
    </source>
</evidence>
<evidence type="ECO:0000256" key="6">
    <source>
        <dbReference type="ARBA" id="ARBA00023136"/>
    </source>
</evidence>
<reference evidence="9 10" key="1">
    <citation type="submission" date="2016-11" db="EMBL/GenBank/DDBJ databases">
        <authorList>
            <person name="Jaros S."/>
            <person name="Januszkiewicz K."/>
            <person name="Wedrychowicz H."/>
        </authorList>
    </citation>
    <scope>NUCLEOTIDE SEQUENCE [LARGE SCALE GENOMIC DNA]</scope>
    <source>
        <strain evidence="9 10">DSM 17459</strain>
    </source>
</reference>
<dbReference type="Gene3D" id="1.10.3720.10">
    <property type="entry name" value="MetI-like"/>
    <property type="match status" value="1"/>
</dbReference>
<dbReference type="RefSeq" id="WP_423241205.1">
    <property type="nucleotide sequence ID" value="NZ_FQVI01000025.1"/>
</dbReference>
<protein>
    <submittedName>
        <fullName evidence="9">NitT/TauT family transport system permease protein</fullName>
    </submittedName>
</protein>
<dbReference type="EMBL" id="FQVI01000025">
    <property type="protein sequence ID" value="SHF39257.1"/>
    <property type="molecule type" value="Genomic_DNA"/>
</dbReference>
<gene>
    <name evidence="9" type="ORF">SAMN02745158_03558</name>
</gene>
<dbReference type="InterPro" id="IPR035906">
    <property type="entry name" value="MetI-like_sf"/>
</dbReference>
<dbReference type="PROSITE" id="PS50928">
    <property type="entry name" value="ABC_TM1"/>
    <property type="match status" value="1"/>
</dbReference>
<dbReference type="AlphaFoldDB" id="A0A1M5BA98"/>
<dbReference type="GO" id="GO:0055085">
    <property type="term" value="P:transmembrane transport"/>
    <property type="evidence" value="ECO:0007669"/>
    <property type="project" value="InterPro"/>
</dbReference>
<evidence type="ECO:0000256" key="5">
    <source>
        <dbReference type="ARBA" id="ARBA00022989"/>
    </source>
</evidence>
<dbReference type="STRING" id="1122155.SAMN02745158_03558"/>
<evidence type="ECO:0000256" key="1">
    <source>
        <dbReference type="ARBA" id="ARBA00004651"/>
    </source>
</evidence>
<dbReference type="PANTHER" id="PTHR30151">
    <property type="entry name" value="ALKANE SULFONATE ABC TRANSPORTER-RELATED, MEMBRANE SUBUNIT"/>
    <property type="match status" value="1"/>
</dbReference>
<keyword evidence="5 7" id="KW-1133">Transmembrane helix</keyword>
<dbReference type="InterPro" id="IPR000515">
    <property type="entry name" value="MetI-like"/>
</dbReference>
<evidence type="ECO:0000313" key="10">
    <source>
        <dbReference type="Proteomes" id="UP000184245"/>
    </source>
</evidence>
<keyword evidence="6 7" id="KW-0472">Membrane</keyword>
<dbReference type="CDD" id="cd06261">
    <property type="entry name" value="TM_PBP2"/>
    <property type="match status" value="1"/>
</dbReference>
<name>A0A1M5BA98_9CLOT</name>
<evidence type="ECO:0000256" key="4">
    <source>
        <dbReference type="ARBA" id="ARBA00022692"/>
    </source>
</evidence>
<proteinExistence type="inferred from homology"/>
<keyword evidence="2 7" id="KW-0813">Transport</keyword>
<dbReference type="GO" id="GO:0005886">
    <property type="term" value="C:plasma membrane"/>
    <property type="evidence" value="ECO:0007669"/>
    <property type="project" value="UniProtKB-SubCell"/>
</dbReference>
<comment type="subcellular location">
    <subcellularLocation>
        <location evidence="1 7">Cell membrane</location>
        <topology evidence="1 7">Multi-pass membrane protein</topology>
    </subcellularLocation>
</comment>
<evidence type="ECO:0000259" key="8">
    <source>
        <dbReference type="PROSITE" id="PS50928"/>
    </source>
</evidence>
<evidence type="ECO:0000256" key="3">
    <source>
        <dbReference type="ARBA" id="ARBA00022475"/>
    </source>
</evidence>
<feature type="transmembrane region" description="Helical" evidence="7">
    <location>
        <begin position="237"/>
        <end position="257"/>
    </location>
</feature>
<keyword evidence="10" id="KW-1185">Reference proteome</keyword>
<accession>A0A1M5BA98</accession>
<feature type="transmembrane region" description="Helical" evidence="7">
    <location>
        <begin position="20"/>
        <end position="41"/>
    </location>
</feature>
<dbReference type="Pfam" id="PF00528">
    <property type="entry name" value="BPD_transp_1"/>
    <property type="match status" value="1"/>
</dbReference>
<feature type="domain" description="ABC transmembrane type-1" evidence="8">
    <location>
        <begin position="74"/>
        <end position="254"/>
    </location>
</feature>
<keyword evidence="4 7" id="KW-0812">Transmembrane</keyword>
<evidence type="ECO:0000313" key="9">
    <source>
        <dbReference type="EMBL" id="SHF39257.1"/>
    </source>
</evidence>
<organism evidence="9 10">
    <name type="scientific">Lactonifactor longoviformis DSM 17459</name>
    <dbReference type="NCBI Taxonomy" id="1122155"/>
    <lineage>
        <taxon>Bacteria</taxon>
        <taxon>Bacillati</taxon>
        <taxon>Bacillota</taxon>
        <taxon>Clostridia</taxon>
        <taxon>Eubacteriales</taxon>
        <taxon>Clostridiaceae</taxon>
        <taxon>Lactonifactor</taxon>
    </lineage>
</organism>
<feature type="transmembrane region" description="Helical" evidence="7">
    <location>
        <begin position="80"/>
        <end position="103"/>
    </location>
</feature>
<keyword evidence="3" id="KW-1003">Cell membrane</keyword>
<dbReference type="PANTHER" id="PTHR30151:SF0">
    <property type="entry name" value="ABC TRANSPORTER PERMEASE PROTEIN MJ0413-RELATED"/>
    <property type="match status" value="1"/>
</dbReference>
<feature type="transmembrane region" description="Helical" evidence="7">
    <location>
        <begin position="180"/>
        <end position="201"/>
    </location>
</feature>